<evidence type="ECO:0000313" key="1">
    <source>
        <dbReference type="EMBL" id="KAJ0081668.1"/>
    </source>
</evidence>
<name>A0ACC1A5M9_9ROSI</name>
<evidence type="ECO:0000313" key="2">
    <source>
        <dbReference type="Proteomes" id="UP001164250"/>
    </source>
</evidence>
<comment type="caution">
    <text evidence="1">The sequence shown here is derived from an EMBL/GenBank/DDBJ whole genome shotgun (WGS) entry which is preliminary data.</text>
</comment>
<reference evidence="2" key="1">
    <citation type="journal article" date="2023" name="G3 (Bethesda)">
        <title>Genome assembly and association tests identify interacting loci associated with vigor, precocity, and sex in interspecific pistachio rootstocks.</title>
        <authorList>
            <person name="Palmer W."/>
            <person name="Jacygrad E."/>
            <person name="Sagayaradj S."/>
            <person name="Cavanaugh K."/>
            <person name="Han R."/>
            <person name="Bertier L."/>
            <person name="Beede B."/>
            <person name="Kafkas S."/>
            <person name="Golino D."/>
            <person name="Preece J."/>
            <person name="Michelmore R."/>
        </authorList>
    </citation>
    <scope>NUCLEOTIDE SEQUENCE [LARGE SCALE GENOMIC DNA]</scope>
</reference>
<accession>A0ACC1A5M9</accession>
<dbReference type="Proteomes" id="UP001164250">
    <property type="component" value="Chromosome 12"/>
</dbReference>
<dbReference type="EMBL" id="CM047908">
    <property type="protein sequence ID" value="KAJ0081668.1"/>
    <property type="molecule type" value="Genomic_DNA"/>
</dbReference>
<keyword evidence="2" id="KW-1185">Reference proteome</keyword>
<organism evidence="1 2">
    <name type="scientific">Pistacia atlantica</name>
    <dbReference type="NCBI Taxonomy" id="434234"/>
    <lineage>
        <taxon>Eukaryota</taxon>
        <taxon>Viridiplantae</taxon>
        <taxon>Streptophyta</taxon>
        <taxon>Embryophyta</taxon>
        <taxon>Tracheophyta</taxon>
        <taxon>Spermatophyta</taxon>
        <taxon>Magnoliopsida</taxon>
        <taxon>eudicotyledons</taxon>
        <taxon>Gunneridae</taxon>
        <taxon>Pentapetalae</taxon>
        <taxon>rosids</taxon>
        <taxon>malvids</taxon>
        <taxon>Sapindales</taxon>
        <taxon>Anacardiaceae</taxon>
        <taxon>Pistacia</taxon>
    </lineage>
</organism>
<gene>
    <name evidence="1" type="ORF">Patl1_09652</name>
</gene>
<protein>
    <submittedName>
        <fullName evidence="1">Uncharacterized protein</fullName>
    </submittedName>
</protein>
<sequence length="1034" mass="115284">MKFMKLGTKPDTFYTEEATRTVISDAPSDLIIRVNNITFLLHKLQFLLLPKCGLLQRLCSDAHDSNIVTIELHDIPGGEDAFELCAKFCYGITINLSAYNFVPAFCAAKFLRMTESVEYGNFVLKLESFFNSCILEGWKDSIVTLQNTIKLPEWSENLGIIRRCIDSILEKILTPPAKVSWSYTYTRPGYTQKRHQSPPKDWWTEDISDLDIDLFRCIITATPTKNISPESLASQTEETLEKNRRILETVVSMIPADRESVSVGFLLRLLSIANYLGVSPVTKTELRRRASQKLEEATINDLLFPSHLSSDQHLYDIDLVMAVLESYMVVWRRQSPASADNSESLRSIRKVAELIDSYLQVVARDVNMPVFKVISLAEALPDSAREEHDNLYKFINIYLKEHPGLSKAEKKRLCRILDCQKLSQEIRAHAVKNERLPLRTVVQVLFYEQEGGSRGSGHDKYKTAPQGQGKIDHYMSKLKLGPEDKFSETSEKVMKRIDGKLQVERRDIEEIETESRREGNSGRKLDTIPITKKSSKSSDHGRDKGQRQIECLHKLTQRLSPPGRLRSITPSPFACGIEAVLDTHSEATHMRDVAEPLKASSNFPAVYFTSRDRRSKLQSEPSTVSINSATKNASKAVSNSSVQHLPSQTYQQQTQYQNQHHDPQKPAKQESMLSVGKTQHLTQVGGGQSTWQPPDWAIEPRSGVYYLEVLKDGEVLDRINLDRRRHIFGRQFQTCDFVLDHQSVSRQHAAVIPHKNGSIYVIDLGSAHGTFVANERLTKDIPVELEVGQSLRFAASTRAYILKKNADALFPRPPPPTEINLPPPPDPSDEEAIVVYNTLLNRYGLTKSDLLSVSGEAGCSLGGSDTDSQQTERAAKRIRKRRVSFRDHAGGELVEVVGISDGADVETEPGPIGMKEGSLVGKYESLVQTTVIPKGMEKHYVKEENASPKGVTDKLQEVLNKVKTVPKSGIYDDLYGDSISSKVGSSWAYSTVGSAATPASPTKDAQGKATGASGGKPGNNSGSYDNDDDDLFGD</sequence>
<proteinExistence type="predicted"/>